<keyword evidence="2" id="KW-1185">Reference proteome</keyword>
<dbReference type="Gene3D" id="1.20.1250.20">
    <property type="entry name" value="MFS general substrate transporter like domains"/>
    <property type="match status" value="1"/>
</dbReference>
<sequence>MVCAIVSVNYYFDRYRGLASGLAMSGAGVGTLLIPVFYNWIIPIKGWRSSLLLYSLGASLLTALASLTLKPFITSDNPELTEQSTDIGNPEHLTSDQMLVMKTVPKITYVNDDVTNLPEKNHNRTVDFFQCLKYSWQVHLGHTQKNKHQILSLLLLSNITAFENDEYLDE</sequence>
<reference evidence="1 2" key="1">
    <citation type="submission" date="2018-11" db="EMBL/GenBank/DDBJ databases">
        <authorList>
            <consortium name="Pathogen Informatics"/>
        </authorList>
    </citation>
    <scope>NUCLEOTIDE SEQUENCE [LARGE SCALE GENOMIC DNA]</scope>
    <source>
        <strain evidence="1 2">Zambia</strain>
    </source>
</reference>
<organism evidence="1 2">
    <name type="scientific">Schistosoma margrebowiei</name>
    <dbReference type="NCBI Taxonomy" id="48269"/>
    <lineage>
        <taxon>Eukaryota</taxon>
        <taxon>Metazoa</taxon>
        <taxon>Spiralia</taxon>
        <taxon>Lophotrochozoa</taxon>
        <taxon>Platyhelminthes</taxon>
        <taxon>Trematoda</taxon>
        <taxon>Digenea</taxon>
        <taxon>Strigeidida</taxon>
        <taxon>Schistosomatoidea</taxon>
        <taxon>Schistosomatidae</taxon>
        <taxon>Schistosoma</taxon>
    </lineage>
</organism>
<accession>A0A183MD33</accession>
<name>A0A183MD33_9TREM</name>
<evidence type="ECO:0000313" key="2">
    <source>
        <dbReference type="Proteomes" id="UP000277204"/>
    </source>
</evidence>
<proteinExistence type="predicted"/>
<dbReference type="EMBL" id="UZAI01011924">
    <property type="protein sequence ID" value="VDP09515.1"/>
    <property type="molecule type" value="Genomic_DNA"/>
</dbReference>
<protein>
    <submittedName>
        <fullName evidence="1">Uncharacterized protein</fullName>
    </submittedName>
</protein>
<dbReference type="PANTHER" id="PTHR11360:SF284">
    <property type="entry name" value="EG:103B4.3 PROTEIN-RELATED"/>
    <property type="match status" value="1"/>
</dbReference>
<gene>
    <name evidence="1" type="ORF">SMRZ_LOCUS13958</name>
</gene>
<dbReference type="PANTHER" id="PTHR11360">
    <property type="entry name" value="MONOCARBOXYLATE TRANSPORTER"/>
    <property type="match status" value="1"/>
</dbReference>
<evidence type="ECO:0000313" key="1">
    <source>
        <dbReference type="EMBL" id="VDP09515.1"/>
    </source>
</evidence>
<dbReference type="InterPro" id="IPR050327">
    <property type="entry name" value="Proton-linked_MCT"/>
</dbReference>
<dbReference type="AlphaFoldDB" id="A0A183MD33"/>
<dbReference type="Proteomes" id="UP000277204">
    <property type="component" value="Unassembled WGS sequence"/>
</dbReference>
<dbReference type="SUPFAM" id="SSF103473">
    <property type="entry name" value="MFS general substrate transporter"/>
    <property type="match status" value="1"/>
</dbReference>
<dbReference type="InterPro" id="IPR036259">
    <property type="entry name" value="MFS_trans_sf"/>
</dbReference>